<reference evidence="2" key="1">
    <citation type="journal article" date="2019" name="Int. J. Syst. Evol. Microbiol.">
        <title>The Global Catalogue of Microorganisms (GCM) 10K type strain sequencing project: providing services to taxonomists for standard genome sequencing and annotation.</title>
        <authorList>
            <consortium name="The Broad Institute Genomics Platform"/>
            <consortium name="The Broad Institute Genome Sequencing Center for Infectious Disease"/>
            <person name="Wu L."/>
            <person name="Ma J."/>
        </authorList>
    </citation>
    <scope>NUCLEOTIDE SEQUENCE [LARGE SCALE GENOMIC DNA]</scope>
    <source>
        <strain evidence="2">CGMCC 1.13718</strain>
    </source>
</reference>
<dbReference type="SUPFAM" id="SSF48452">
    <property type="entry name" value="TPR-like"/>
    <property type="match status" value="1"/>
</dbReference>
<dbReference type="InterPro" id="IPR011990">
    <property type="entry name" value="TPR-like_helical_dom_sf"/>
</dbReference>
<evidence type="ECO:0000313" key="2">
    <source>
        <dbReference type="Proteomes" id="UP001596425"/>
    </source>
</evidence>
<dbReference type="SMART" id="SM00028">
    <property type="entry name" value="TPR"/>
    <property type="match status" value="2"/>
</dbReference>
<gene>
    <name evidence="1" type="ORF">ACFQBM_08105</name>
</gene>
<dbReference type="Proteomes" id="UP001596425">
    <property type="component" value="Unassembled WGS sequence"/>
</dbReference>
<dbReference type="Gene3D" id="1.25.40.10">
    <property type="entry name" value="Tetratricopeptide repeat domain"/>
    <property type="match status" value="1"/>
</dbReference>
<protein>
    <submittedName>
        <fullName evidence="1">Tetratricopeptide repeat protein</fullName>
    </submittedName>
</protein>
<keyword evidence="2" id="KW-1185">Reference proteome</keyword>
<sequence>MTNPIIPRLRAQLQQGRDSPLLRFGLGSALFNEKNYREAAEQLSVCVAQMPDHSAAWKLLGRSHMALGERGLAREAFTEGLGVARDRGDRQVEREIEVFLKKLGRLAKN</sequence>
<evidence type="ECO:0000313" key="1">
    <source>
        <dbReference type="EMBL" id="MFC6633238.1"/>
    </source>
</evidence>
<name>A0ABW1YMY6_9GAMM</name>
<proteinExistence type="predicted"/>
<comment type="caution">
    <text evidence="1">The sequence shown here is derived from an EMBL/GenBank/DDBJ whole genome shotgun (WGS) entry which is preliminary data.</text>
</comment>
<dbReference type="Pfam" id="PF14559">
    <property type="entry name" value="TPR_19"/>
    <property type="match status" value="1"/>
</dbReference>
<dbReference type="EMBL" id="JBHSVR010000001">
    <property type="protein sequence ID" value="MFC6633238.1"/>
    <property type="molecule type" value="Genomic_DNA"/>
</dbReference>
<dbReference type="InterPro" id="IPR019734">
    <property type="entry name" value="TPR_rpt"/>
</dbReference>
<organism evidence="1 2">
    <name type="scientific">Microbulbifer taiwanensis</name>
    <dbReference type="NCBI Taxonomy" id="986746"/>
    <lineage>
        <taxon>Bacteria</taxon>
        <taxon>Pseudomonadati</taxon>
        <taxon>Pseudomonadota</taxon>
        <taxon>Gammaproteobacteria</taxon>
        <taxon>Cellvibrionales</taxon>
        <taxon>Microbulbiferaceae</taxon>
        <taxon>Microbulbifer</taxon>
    </lineage>
</organism>
<accession>A0ABW1YMY6</accession>
<dbReference type="RefSeq" id="WP_193189285.1">
    <property type="nucleotide sequence ID" value="NZ_JACZFR010000006.1"/>
</dbReference>